<feature type="compositionally biased region" description="Pro residues" evidence="1">
    <location>
        <begin position="120"/>
        <end position="168"/>
    </location>
</feature>
<evidence type="ECO:0000256" key="2">
    <source>
        <dbReference type="SAM" id="SignalP"/>
    </source>
</evidence>
<feature type="compositionally biased region" description="Low complexity" evidence="1">
    <location>
        <begin position="499"/>
        <end position="508"/>
    </location>
</feature>
<feature type="region of interest" description="Disordered" evidence="1">
    <location>
        <begin position="1251"/>
        <end position="1275"/>
    </location>
</feature>
<feature type="compositionally biased region" description="Low complexity" evidence="1">
    <location>
        <begin position="1154"/>
        <end position="1166"/>
    </location>
</feature>
<feature type="compositionally biased region" description="Low complexity" evidence="1">
    <location>
        <begin position="684"/>
        <end position="705"/>
    </location>
</feature>
<feature type="compositionally biased region" description="Low complexity" evidence="1">
    <location>
        <begin position="582"/>
        <end position="615"/>
    </location>
</feature>
<protein>
    <recommendedName>
        <fullName evidence="4">Mucin-like domain-containing protein</fullName>
    </recommendedName>
</protein>
<feature type="region of interest" description="Disordered" evidence="1">
    <location>
        <begin position="26"/>
        <end position="390"/>
    </location>
</feature>
<gene>
    <name evidence="3" type="ORF">g.33520</name>
</gene>
<name>A0A1B6GV21_9HEMI</name>
<feature type="compositionally biased region" description="Gly residues" evidence="1">
    <location>
        <begin position="479"/>
        <end position="492"/>
    </location>
</feature>
<keyword evidence="2" id="KW-0732">Signal</keyword>
<evidence type="ECO:0008006" key="4">
    <source>
        <dbReference type="Google" id="ProtNLM"/>
    </source>
</evidence>
<feature type="compositionally biased region" description="Low complexity" evidence="1">
    <location>
        <begin position="713"/>
        <end position="725"/>
    </location>
</feature>
<organism evidence="3">
    <name type="scientific">Cuerna arida</name>
    <dbReference type="NCBI Taxonomy" id="1464854"/>
    <lineage>
        <taxon>Eukaryota</taxon>
        <taxon>Metazoa</taxon>
        <taxon>Ecdysozoa</taxon>
        <taxon>Arthropoda</taxon>
        <taxon>Hexapoda</taxon>
        <taxon>Insecta</taxon>
        <taxon>Pterygota</taxon>
        <taxon>Neoptera</taxon>
        <taxon>Paraneoptera</taxon>
        <taxon>Hemiptera</taxon>
        <taxon>Auchenorrhyncha</taxon>
        <taxon>Membracoidea</taxon>
        <taxon>Cicadellidae</taxon>
        <taxon>Cicadellinae</taxon>
        <taxon>Proconiini</taxon>
        <taxon>Cuerna</taxon>
    </lineage>
</organism>
<feature type="compositionally biased region" description="Pro residues" evidence="1">
    <location>
        <begin position="282"/>
        <end position="291"/>
    </location>
</feature>
<feature type="compositionally biased region" description="Polar residues" evidence="1">
    <location>
        <begin position="1205"/>
        <end position="1218"/>
    </location>
</feature>
<feature type="compositionally biased region" description="Pro residues" evidence="1">
    <location>
        <begin position="521"/>
        <end position="550"/>
    </location>
</feature>
<feature type="compositionally biased region" description="Pro residues" evidence="1">
    <location>
        <begin position="196"/>
        <end position="271"/>
    </location>
</feature>
<feature type="compositionally biased region" description="Low complexity" evidence="1">
    <location>
        <begin position="184"/>
        <end position="195"/>
    </location>
</feature>
<feature type="chain" id="PRO_5008583852" description="Mucin-like domain-containing protein" evidence="2">
    <location>
        <begin position="22"/>
        <end position="1275"/>
    </location>
</feature>
<feature type="compositionally biased region" description="Polar residues" evidence="1">
    <location>
        <begin position="333"/>
        <end position="343"/>
    </location>
</feature>
<feature type="compositionally biased region" description="Low complexity" evidence="1">
    <location>
        <begin position="48"/>
        <end position="61"/>
    </location>
</feature>
<accession>A0A1B6GV21</accession>
<feature type="region of interest" description="Disordered" evidence="1">
    <location>
        <begin position="869"/>
        <end position="888"/>
    </location>
</feature>
<evidence type="ECO:0000256" key="1">
    <source>
        <dbReference type="SAM" id="MobiDB-lite"/>
    </source>
</evidence>
<feature type="compositionally biased region" description="Low complexity" evidence="1">
    <location>
        <begin position="272"/>
        <end position="281"/>
    </location>
</feature>
<feature type="compositionally biased region" description="Polar residues" evidence="1">
    <location>
        <begin position="649"/>
        <end position="683"/>
    </location>
</feature>
<feature type="compositionally biased region" description="Low complexity" evidence="1">
    <location>
        <begin position="91"/>
        <end position="119"/>
    </location>
</feature>
<feature type="compositionally biased region" description="Polar residues" evidence="1">
    <location>
        <begin position="27"/>
        <end position="37"/>
    </location>
</feature>
<feature type="compositionally biased region" description="Pro residues" evidence="1">
    <location>
        <begin position="304"/>
        <end position="316"/>
    </location>
</feature>
<dbReference type="AlphaFoldDB" id="A0A1B6GV21"/>
<feature type="compositionally biased region" description="Pro residues" evidence="1">
    <location>
        <begin position="616"/>
        <end position="629"/>
    </location>
</feature>
<reference evidence="3" key="1">
    <citation type="submission" date="2015-11" db="EMBL/GenBank/DDBJ databases">
        <title>De novo transcriptome assembly of four potential Pierce s Disease insect vectors from Arizona vineyards.</title>
        <authorList>
            <person name="Tassone E.E."/>
        </authorList>
    </citation>
    <scope>NUCLEOTIDE SEQUENCE</scope>
</reference>
<evidence type="ECO:0000313" key="3">
    <source>
        <dbReference type="EMBL" id="JAS66290.1"/>
    </source>
</evidence>
<feature type="region of interest" description="Disordered" evidence="1">
    <location>
        <begin position="1132"/>
        <end position="1177"/>
    </location>
</feature>
<feature type="signal peptide" evidence="2">
    <location>
        <begin position="1"/>
        <end position="21"/>
    </location>
</feature>
<sequence length="1275" mass="128533">MMKVSVRPALLLLLLSGIVSAVVNESPADSNASASETVNRREAPLNHGPSSSGPSGSYGPPDLSFGGGLPGDSYLPPPDSSAFGPKPVYGPPQLGGSSGPSAPSGPSDSYPPAAPLSAYGPPPSPPKPQYGPPPPNPNSQYGPPPKPKPSYGPPKPSFGPPPPPPPPSTSYGSPPNSFGPPHKPSVSYGPPSDSYGPPPPPPKPAYGPPKPSYGPPPKPPKPSYGPPPKPSYGPPKPSYGPPPKPSYGPPPKPSYGPPPTSYGPPPGPPPSASYGPPSSSYGPPPAGPPRPSGSYGPPVIHSPKGPPGVPAPPTPPDIRYDGWQPIPGLTAHPPQNSNPSTSYGPPDTGDHGQGEVHGGNIDSSYGGPPPPPPSGSYGAPTGVGHSASGGVEIGLGGGSLDVSTHGDSGVLISISGHTDTADIGGGGGGCCGPAPHFSGGGSDGGGLTGIDNLGSISGSYGAPPENPSTTYGVPLPGAGISGSGSTSGGGYNGPPPPSSGGSDFGTPPLDSNSLAPSNAYGPPPSDGYGPPPSGGYGPPPSDSYGPPPSGPSSGTGYDGPPPPLPPPQLSKPPPSYGPPKPNGSYGPPRPSSSYGPPKKPSNSYGPPKRPTGTYGPPKPPPPSYGPPKPINNYGPPKLPSSAYGPPKRPSSSYGPPNLPSNSYGPPKLPSSSYGPPKTLSGNFGSDSNSYGPPPSGSGDNGVSYNGPPPPPASSYGVPSSSYGVPQAPSTSYGVPGADHFGGSSGPFAEPVGSFGGTSLGGSGLSTSYGVPGDTPPGTFGVPISGCCGTPPPNIAPPDHQISQSYEAPKSGKNVDISASGLSYGVPSGKTVEGPNHIQPKEPIKFVKPVPAGFLEAIGQSVEYKNTGVGRPFQGGTYIPPSVPEAGKPVNEEQQDNYIHDQGHQGGRGGGDDFQITQSLSVDLSPPPNGGHQTIDSYGSQTISGGNIDQSLELNNQLAFSNFGQNGILGVSGPGGNTQGLSSAVSYQNNNLLSAGDPAGNVPEVNQLIKSLGLEGNTITQSQSIDLGSQQFLNPQGGHFITQTTGNGVQNIPIQGNHGSYTLQIQPAGGIGSTGEQSIAHDQVLSNGLLQDILAAIEQQQPGPQQQGLQQLYGQADPLHHAASNSFFQYQQVADSDTQGSHISEQIVNSTDPRSNFGTENTNSTTETRSEHAGLSGELSDQAKFSHYLTRNGVALYYNSEHGKNKNQSVIEESQNESPEINLLDSDQPKDEGSYVVFKSPDVKYRYGAVFDDNAGESDKSADRSTTQSTESKDVT</sequence>
<feature type="region of interest" description="Disordered" evidence="1">
    <location>
        <begin position="456"/>
        <end position="754"/>
    </location>
</feature>
<dbReference type="EMBL" id="GECZ01003479">
    <property type="protein sequence ID" value="JAS66290.1"/>
    <property type="molecule type" value="Transcribed_RNA"/>
</dbReference>
<proteinExistence type="predicted"/>
<feature type="region of interest" description="Disordered" evidence="1">
    <location>
        <begin position="898"/>
        <end position="931"/>
    </location>
</feature>
<feature type="region of interest" description="Disordered" evidence="1">
    <location>
        <begin position="1205"/>
        <end position="1236"/>
    </location>
</feature>
<feature type="compositionally biased region" description="Pro residues" evidence="1">
    <location>
        <begin position="559"/>
        <end position="581"/>
    </location>
</feature>
<feature type="compositionally biased region" description="Polar residues" evidence="1">
    <location>
        <begin position="1132"/>
        <end position="1153"/>
    </location>
</feature>